<protein>
    <submittedName>
        <fullName evidence="1">Uncharacterized protein</fullName>
    </submittedName>
</protein>
<comment type="caution">
    <text evidence="1">The sequence shown here is derived from an EMBL/GenBank/DDBJ whole genome shotgun (WGS) entry which is preliminary data.</text>
</comment>
<proteinExistence type="predicted"/>
<accession>A0ABN3X9F6</accession>
<keyword evidence="2" id="KW-1185">Reference proteome</keyword>
<name>A0ABN3X9F6_9ACTN</name>
<evidence type="ECO:0000313" key="1">
    <source>
        <dbReference type="EMBL" id="GAA2942805.1"/>
    </source>
</evidence>
<evidence type="ECO:0000313" key="2">
    <source>
        <dbReference type="Proteomes" id="UP001500403"/>
    </source>
</evidence>
<dbReference type="EMBL" id="BAAAUD010000032">
    <property type="protein sequence ID" value="GAA2942805.1"/>
    <property type="molecule type" value="Genomic_DNA"/>
</dbReference>
<sequence>MAGGHLDGAGAAWSRRPVRGGGAGRIGDAAPWGPPPVPVLFEGDYLTVERMKIYGGRSRHWVVVWLWFLS</sequence>
<gene>
    <name evidence="1" type="ORF">GCM10010446_30120</name>
</gene>
<organism evidence="1 2">
    <name type="scientific">Streptomyces enissocaesilis</name>
    <dbReference type="NCBI Taxonomy" id="332589"/>
    <lineage>
        <taxon>Bacteria</taxon>
        <taxon>Bacillati</taxon>
        <taxon>Actinomycetota</taxon>
        <taxon>Actinomycetes</taxon>
        <taxon>Kitasatosporales</taxon>
        <taxon>Streptomycetaceae</taxon>
        <taxon>Streptomyces</taxon>
        <taxon>Streptomyces rochei group</taxon>
    </lineage>
</organism>
<dbReference type="Proteomes" id="UP001500403">
    <property type="component" value="Unassembled WGS sequence"/>
</dbReference>
<reference evidence="1 2" key="1">
    <citation type="journal article" date="2019" name="Int. J. Syst. Evol. Microbiol.">
        <title>The Global Catalogue of Microorganisms (GCM) 10K type strain sequencing project: providing services to taxonomists for standard genome sequencing and annotation.</title>
        <authorList>
            <consortium name="The Broad Institute Genomics Platform"/>
            <consortium name="The Broad Institute Genome Sequencing Center for Infectious Disease"/>
            <person name="Wu L."/>
            <person name="Ma J."/>
        </authorList>
    </citation>
    <scope>NUCLEOTIDE SEQUENCE [LARGE SCALE GENOMIC DNA]</scope>
    <source>
        <strain evidence="1 2">JCM 9088</strain>
    </source>
</reference>